<keyword evidence="4" id="KW-1003">Cell membrane</keyword>
<evidence type="ECO:0000256" key="8">
    <source>
        <dbReference type="ARBA" id="ARBA00022989"/>
    </source>
</evidence>
<keyword evidence="9" id="KW-0472">Membrane</keyword>
<dbReference type="PIRSF" id="PIRSF015761">
    <property type="entry name" value="Protein_L"/>
    <property type="match status" value="1"/>
</dbReference>
<evidence type="ECO:0000256" key="2">
    <source>
        <dbReference type="ARBA" id="ARBA00005318"/>
    </source>
</evidence>
<dbReference type="GO" id="GO:0005886">
    <property type="term" value="C:plasma membrane"/>
    <property type="evidence" value="ECO:0007669"/>
    <property type="project" value="UniProtKB-SubCell"/>
</dbReference>
<dbReference type="Pfam" id="PF05134">
    <property type="entry name" value="T2SSL"/>
    <property type="match status" value="1"/>
</dbReference>
<feature type="domain" description="GspL cytoplasmic actin-ATPase-like" evidence="11">
    <location>
        <begin position="5"/>
        <end position="239"/>
    </location>
</feature>
<keyword evidence="5" id="KW-0997">Cell inner membrane</keyword>
<keyword evidence="14" id="KW-1185">Reference proteome</keyword>
<accession>A0A8J6ISB8</accession>
<feature type="domain" description="GspL periplasmic" evidence="12">
    <location>
        <begin position="245"/>
        <end position="399"/>
    </location>
</feature>
<name>A0A8J6ISB8_9ALTE</name>
<dbReference type="CDD" id="cd24017">
    <property type="entry name" value="ASKHA_T2SSL_N"/>
    <property type="match status" value="1"/>
</dbReference>
<dbReference type="GO" id="GO:0015628">
    <property type="term" value="P:protein secretion by the type II secretion system"/>
    <property type="evidence" value="ECO:0007669"/>
    <property type="project" value="InterPro"/>
</dbReference>
<dbReference type="InterPro" id="IPR043129">
    <property type="entry name" value="ATPase_NBD"/>
</dbReference>
<dbReference type="SUPFAM" id="SSF53067">
    <property type="entry name" value="Actin-like ATPase domain"/>
    <property type="match status" value="2"/>
</dbReference>
<keyword evidence="6" id="KW-0812">Transmembrane</keyword>
<comment type="subcellular location">
    <subcellularLocation>
        <location evidence="1">Cell inner membrane</location>
        <topology evidence="1">Single-pass membrane protein</topology>
    </subcellularLocation>
</comment>
<comment type="function">
    <text evidence="10">Inner membrane component of the type II secretion system required for the energy-dependent secretion of extracellular factors such as proteases and toxins from the periplasm.</text>
</comment>
<evidence type="ECO:0000256" key="5">
    <source>
        <dbReference type="ARBA" id="ARBA00022519"/>
    </source>
</evidence>
<evidence type="ECO:0000256" key="1">
    <source>
        <dbReference type="ARBA" id="ARBA00004377"/>
    </source>
</evidence>
<reference evidence="13" key="2">
    <citation type="submission" date="2020-08" db="EMBL/GenBank/DDBJ databases">
        <authorList>
            <person name="Lai Q."/>
        </authorList>
    </citation>
    <scope>NUCLEOTIDE SEQUENCE</scope>
    <source>
        <strain evidence="13">S27-2</strain>
    </source>
</reference>
<dbReference type="GO" id="GO:0015627">
    <property type="term" value="C:type II protein secretion system complex"/>
    <property type="evidence" value="ECO:0007669"/>
    <property type="project" value="InterPro"/>
</dbReference>
<dbReference type="Gene3D" id="3.30.420.380">
    <property type="match status" value="1"/>
</dbReference>
<dbReference type="Pfam" id="PF12693">
    <property type="entry name" value="GspL_C"/>
    <property type="match status" value="1"/>
</dbReference>
<evidence type="ECO:0000259" key="12">
    <source>
        <dbReference type="Pfam" id="PF12693"/>
    </source>
</evidence>
<organism evidence="13 14">
    <name type="scientific">Neptunicella marina</name>
    <dbReference type="NCBI Taxonomy" id="2125989"/>
    <lineage>
        <taxon>Bacteria</taxon>
        <taxon>Pseudomonadati</taxon>
        <taxon>Pseudomonadota</taxon>
        <taxon>Gammaproteobacteria</taxon>
        <taxon>Alteromonadales</taxon>
        <taxon>Alteromonadaceae</taxon>
        <taxon>Neptunicella</taxon>
    </lineage>
</organism>
<evidence type="ECO:0000256" key="7">
    <source>
        <dbReference type="ARBA" id="ARBA00022927"/>
    </source>
</evidence>
<dbReference type="InterPro" id="IPR007812">
    <property type="entry name" value="T2SS_protein-GspL"/>
</dbReference>
<dbReference type="Gene3D" id="3.30.420.370">
    <property type="match status" value="1"/>
</dbReference>
<proteinExistence type="inferred from homology"/>
<evidence type="ECO:0000313" key="13">
    <source>
        <dbReference type="EMBL" id="MBC3765871.1"/>
    </source>
</evidence>
<keyword evidence="8" id="KW-1133">Transmembrane helix</keyword>
<dbReference type="AlphaFoldDB" id="A0A8J6ISB8"/>
<comment type="similarity">
    <text evidence="2 10">Belongs to the GSP L family.</text>
</comment>
<dbReference type="NCBIfam" id="TIGR01709">
    <property type="entry name" value="typeII_sec_gspL"/>
    <property type="match status" value="1"/>
</dbReference>
<dbReference type="Gene3D" id="3.30.1360.100">
    <property type="entry name" value="General secretion pathway protein M, EpsM"/>
    <property type="match status" value="1"/>
</dbReference>
<keyword evidence="3 10" id="KW-0813">Transport</keyword>
<evidence type="ECO:0000256" key="10">
    <source>
        <dbReference type="PIRNR" id="PIRNR015761"/>
    </source>
</evidence>
<sequence length="399" mass="44007">MSEQLVVRLGSTLEDKLHWLVWSDSDQEIIASGTLDNAGSLSTLQQRAANRPITLLVPSSDVLLKNVTLPSKASRKALAAIPFMLEDELSSDIDNLFFAAGPKQGELQAVAIVSHDKIQQWQQVVADAGMQCEKMLPDVLALPDNENSWSLLSLGDDLLVKQDNWQGLQGESLWVLPAIEHMAKQQPQPVHLTLYSELNLPGNLANIELEQAPADMAMQILAKGALQHKFNLLQGDYKLRKQSNQQWKKWRVAAVLGAIALTTSLVDKGVEAHLLNQQQTELQAQITKEYQRGFPNGGRYRNIKSKITELMQNLQQGGGGVSMLAMLSQLSDAFAVSELHPQAMRFNQNRSELRIQAEARNFNAIEQFKSKAEAAGFEVQQGAINNNGSSVVSSLVIRS</sequence>
<comment type="caution">
    <text evidence="13">The sequence shown here is derived from an EMBL/GenBank/DDBJ whole genome shotgun (WGS) entry which is preliminary data.</text>
</comment>
<keyword evidence="7 10" id="KW-0653">Protein transport</keyword>
<dbReference type="RefSeq" id="WP_186506330.1">
    <property type="nucleotide sequence ID" value="NZ_JACNEP010000005.1"/>
</dbReference>
<dbReference type="EMBL" id="JACNEP010000005">
    <property type="protein sequence ID" value="MBC3765871.1"/>
    <property type="molecule type" value="Genomic_DNA"/>
</dbReference>
<dbReference type="InterPro" id="IPR024230">
    <property type="entry name" value="GspL_cyto_dom"/>
</dbReference>
<dbReference type="InterPro" id="IPR025691">
    <property type="entry name" value="GspL_pp_dom"/>
</dbReference>
<dbReference type="Proteomes" id="UP000601768">
    <property type="component" value="Unassembled WGS sequence"/>
</dbReference>
<gene>
    <name evidence="13" type="primary">gspL</name>
    <name evidence="13" type="ORF">H8B19_08280</name>
</gene>
<protein>
    <recommendedName>
        <fullName evidence="10">Type II secretion system protein L</fullName>
        <shortName evidence="10">T2SS protein L</shortName>
    </recommendedName>
</protein>
<evidence type="ECO:0000256" key="4">
    <source>
        <dbReference type="ARBA" id="ARBA00022475"/>
    </source>
</evidence>
<evidence type="ECO:0000256" key="3">
    <source>
        <dbReference type="ARBA" id="ARBA00022448"/>
    </source>
</evidence>
<evidence type="ECO:0000256" key="6">
    <source>
        <dbReference type="ARBA" id="ARBA00022692"/>
    </source>
</evidence>
<dbReference type="GO" id="GO:0009276">
    <property type="term" value="C:Gram-negative-bacterium-type cell wall"/>
    <property type="evidence" value="ECO:0007669"/>
    <property type="project" value="InterPro"/>
</dbReference>
<reference evidence="13" key="1">
    <citation type="journal article" date="2018" name="Int. J. Syst. Evol. Microbiol.">
        <title>Neptunicella marina gen. nov., sp. nov., isolated from surface seawater.</title>
        <authorList>
            <person name="Liu X."/>
            <person name="Lai Q."/>
            <person name="Du Y."/>
            <person name="Zhang X."/>
            <person name="Liu Z."/>
            <person name="Sun F."/>
            <person name="Shao Z."/>
        </authorList>
    </citation>
    <scope>NUCLEOTIDE SEQUENCE</scope>
    <source>
        <strain evidence="13">S27-2</strain>
    </source>
</reference>
<evidence type="ECO:0000256" key="9">
    <source>
        <dbReference type="ARBA" id="ARBA00023136"/>
    </source>
</evidence>
<evidence type="ECO:0000313" key="14">
    <source>
        <dbReference type="Proteomes" id="UP000601768"/>
    </source>
</evidence>
<evidence type="ECO:0000259" key="11">
    <source>
        <dbReference type="Pfam" id="PF05134"/>
    </source>
</evidence>